<dbReference type="Pfam" id="PF01184">
    <property type="entry name" value="Gpr1_Fun34_YaaH"/>
    <property type="match status" value="1"/>
</dbReference>
<dbReference type="NCBIfam" id="NF038013">
    <property type="entry name" value="AceTr_1"/>
    <property type="match status" value="1"/>
</dbReference>
<evidence type="ECO:0000256" key="6">
    <source>
        <dbReference type="SAM" id="MobiDB-lite"/>
    </source>
</evidence>
<evidence type="ECO:0000313" key="9">
    <source>
        <dbReference type="Proteomes" id="UP000590412"/>
    </source>
</evidence>
<feature type="transmembrane region" description="Helical" evidence="7">
    <location>
        <begin position="128"/>
        <end position="151"/>
    </location>
</feature>
<accession>A0A8X7TA14</accession>
<comment type="similarity">
    <text evidence="2">Belongs to the acetate uptake transporter (AceTr) (TC 2.A.96) family.</text>
</comment>
<keyword evidence="3 7" id="KW-0812">Transmembrane</keyword>
<dbReference type="OrthoDB" id="3648309at2759"/>
<name>A0A8X7TA14_CANPA</name>
<keyword evidence="5 7" id="KW-0472">Membrane</keyword>
<evidence type="ECO:0000256" key="7">
    <source>
        <dbReference type="SAM" id="Phobius"/>
    </source>
</evidence>
<dbReference type="AlphaFoldDB" id="A0A8X7TA14"/>
<reference evidence="8" key="1">
    <citation type="submission" date="2020-03" db="EMBL/GenBank/DDBJ databases">
        <title>FDA dAtabase for Regulatory Grade micrObial Sequences (FDA-ARGOS): Supporting development and validation of Infectious Disease Dx tests.</title>
        <authorList>
            <person name="Campos J."/>
            <person name="Goldberg B."/>
            <person name="Tallon L."/>
            <person name="Sadzewicz L."/>
            <person name="Vavikolanu K."/>
            <person name="Mehta A."/>
            <person name="Aluvathingal J."/>
            <person name="Nadendla S."/>
            <person name="Nandy P."/>
            <person name="Geyer C."/>
            <person name="Yan Y."/>
            <person name="Sichtig H."/>
        </authorList>
    </citation>
    <scope>NUCLEOTIDE SEQUENCE [LARGE SCALE GENOMIC DNA]</scope>
    <source>
        <strain evidence="8">FDAARGOS_652</strain>
    </source>
</reference>
<proteinExistence type="inferred from homology"/>
<comment type="subcellular location">
    <subcellularLocation>
        <location evidence="1">Membrane</location>
        <topology evidence="1">Multi-pass membrane protein</topology>
    </subcellularLocation>
</comment>
<evidence type="ECO:0000313" key="8">
    <source>
        <dbReference type="EMBL" id="KAF6048902.1"/>
    </source>
</evidence>
<dbReference type="InterPro" id="IPR000791">
    <property type="entry name" value="Gpr1/Fun34/SatP-like"/>
</dbReference>
<comment type="caution">
    <text evidence="8">The sequence shown here is derived from an EMBL/GenBank/DDBJ whole genome shotgun (WGS) entry which is preliminary data.</text>
</comment>
<dbReference type="GO" id="GO:0015123">
    <property type="term" value="F:acetate transmembrane transporter activity"/>
    <property type="evidence" value="ECO:0007669"/>
    <property type="project" value="TreeGrafter"/>
</dbReference>
<feature type="compositionally biased region" description="Polar residues" evidence="6">
    <location>
        <begin position="1"/>
        <end position="12"/>
    </location>
</feature>
<evidence type="ECO:0000256" key="4">
    <source>
        <dbReference type="ARBA" id="ARBA00022989"/>
    </source>
</evidence>
<evidence type="ECO:0000256" key="2">
    <source>
        <dbReference type="ARBA" id="ARBA00005587"/>
    </source>
</evidence>
<gene>
    <name evidence="8" type="ORF">FOB60_004285</name>
</gene>
<evidence type="ECO:0000256" key="1">
    <source>
        <dbReference type="ARBA" id="ARBA00004141"/>
    </source>
</evidence>
<evidence type="ECO:0000256" key="3">
    <source>
        <dbReference type="ARBA" id="ARBA00022692"/>
    </source>
</evidence>
<evidence type="ECO:0000256" key="5">
    <source>
        <dbReference type="ARBA" id="ARBA00023136"/>
    </source>
</evidence>
<feature type="transmembrane region" description="Helical" evidence="7">
    <location>
        <begin position="163"/>
        <end position="183"/>
    </location>
</feature>
<keyword evidence="4 7" id="KW-1133">Transmembrane helix</keyword>
<dbReference type="EMBL" id="JABWAB010000006">
    <property type="protein sequence ID" value="KAF6048902.1"/>
    <property type="molecule type" value="Genomic_DNA"/>
</dbReference>
<feature type="transmembrane region" description="Helical" evidence="7">
    <location>
        <begin position="189"/>
        <end position="208"/>
    </location>
</feature>
<feature type="transmembrane region" description="Helical" evidence="7">
    <location>
        <begin position="220"/>
        <end position="237"/>
    </location>
</feature>
<feature type="region of interest" description="Disordered" evidence="6">
    <location>
        <begin position="1"/>
        <end position="23"/>
    </location>
</feature>
<dbReference type="Proteomes" id="UP000590412">
    <property type="component" value="Unassembled WGS sequence"/>
</dbReference>
<protein>
    <submittedName>
        <fullName evidence="8">Membrane transporter protein</fullName>
    </submittedName>
</protein>
<dbReference type="PANTHER" id="PTHR31123:SF1">
    <property type="entry name" value="ACCUMULATION OF DYADS PROTEIN 2-RELATED"/>
    <property type="match status" value="1"/>
</dbReference>
<organism evidence="8 9">
    <name type="scientific">Candida parapsilosis</name>
    <name type="common">Yeast</name>
    <dbReference type="NCBI Taxonomy" id="5480"/>
    <lineage>
        <taxon>Eukaryota</taxon>
        <taxon>Fungi</taxon>
        <taxon>Dikarya</taxon>
        <taxon>Ascomycota</taxon>
        <taxon>Saccharomycotina</taxon>
        <taxon>Pichiomycetes</taxon>
        <taxon>Debaryomycetaceae</taxon>
        <taxon>Candida/Lodderomyces clade</taxon>
        <taxon>Candida</taxon>
    </lineage>
</organism>
<feature type="transmembrane region" description="Helical" evidence="7">
    <location>
        <begin position="69"/>
        <end position="89"/>
    </location>
</feature>
<feature type="transmembrane region" description="Helical" evidence="7">
    <location>
        <begin position="101"/>
        <end position="122"/>
    </location>
</feature>
<sequence>MSSTSDHSTFKNSSEDRESTKVSRVQICGDGGEFVIIGNNKYYRHELMSIFSDISNPAPTIGRYPTRNITPAPIGLCGFGMTAFTSGIYTSQAMGIQIPNVVIGSACFFGGMTQFLCGYFEFFTGDTFGFTALTSYGAFWISYGAIFIEGFGIEAAYAESDQFANALGLVMIAWAMFTFMMVIPTLKSTLPNFLLFFFLFLTYTFLGAGALSGKVGVTRAGGVIAMLTAITAWYNAYEAVANRSTSYFVPPSLPLPKLAKKE</sequence>
<dbReference type="GO" id="GO:0005886">
    <property type="term" value="C:plasma membrane"/>
    <property type="evidence" value="ECO:0007669"/>
    <property type="project" value="TreeGrafter"/>
</dbReference>
<dbReference type="InterPro" id="IPR051633">
    <property type="entry name" value="AceTr"/>
</dbReference>
<dbReference type="PANTHER" id="PTHR31123">
    <property type="entry name" value="ACCUMULATION OF DYADS PROTEIN 2-RELATED"/>
    <property type="match status" value="1"/>
</dbReference>